<dbReference type="GeneID" id="24649799"/>
<dbReference type="RefSeq" id="YP_009151427.1">
    <property type="nucleotide sequence ID" value="NC_027371.1"/>
</dbReference>
<dbReference type="Proteomes" id="UP000031092">
    <property type="component" value="Segment"/>
</dbReference>
<dbReference type="EMBL" id="KJ722067">
    <property type="protein sequence ID" value="AID18002.1"/>
    <property type="molecule type" value="Genomic_DNA"/>
</dbReference>
<name>A0A0A7CHF7_9CAUD</name>
<organism evidence="1 2">
    <name type="scientific">Propionibacterium phage Pacnes 2012-15</name>
    <dbReference type="NCBI Taxonomy" id="1498188"/>
    <lineage>
        <taxon>Viruses</taxon>
        <taxon>Duplodnaviria</taxon>
        <taxon>Heunggongvirae</taxon>
        <taxon>Uroviricota</taxon>
        <taxon>Caudoviricetes</taxon>
        <taxon>Pahexavirus</taxon>
        <taxon>Pahexavirus pacnes201215</taxon>
    </lineage>
</organism>
<dbReference type="KEGG" id="vg:24649799"/>
<protein>
    <submittedName>
        <fullName evidence="1">Uncharacterized protein</fullName>
    </submittedName>
</protein>
<evidence type="ECO:0000313" key="2">
    <source>
        <dbReference type="Proteomes" id="UP000031092"/>
    </source>
</evidence>
<proteinExistence type="predicted"/>
<accession>A0A0A7CHF7</accession>
<keyword evidence="2" id="KW-1185">Reference proteome</keyword>
<reference evidence="1 2" key="1">
    <citation type="submission" date="2014-04" db="EMBL/GenBank/DDBJ databases">
        <title>Complete genomic sequence of Propionibacterium acnes bacteriophage 2012-15.</title>
        <authorList>
            <person name="Song H."/>
            <person name="Lee W."/>
            <person name="Kim S."/>
            <person name="Kim J."/>
        </authorList>
    </citation>
    <scope>NUCLEOTIDE SEQUENCE [LARGE SCALE GENOMIC DNA]</scope>
</reference>
<evidence type="ECO:0000313" key="1">
    <source>
        <dbReference type="EMBL" id="AID18002.1"/>
    </source>
</evidence>
<sequence>MNVSWQTVQCSGLYPMIVVSHLRHCHCICAPIFDYTVGGNANLGPFSPWG</sequence>